<comment type="caution">
    <text evidence="2">The sequence shown here is derived from an EMBL/GenBank/DDBJ whole genome shotgun (WGS) entry which is preliminary data.</text>
</comment>
<evidence type="ECO:0000313" key="2">
    <source>
        <dbReference type="EMBL" id="PIC24768.1"/>
    </source>
</evidence>
<dbReference type="EMBL" id="PDUG01000005">
    <property type="protein sequence ID" value="PIC24768.1"/>
    <property type="molecule type" value="Genomic_DNA"/>
</dbReference>
<keyword evidence="3" id="KW-1185">Reference proteome</keyword>
<reference evidence="3" key="1">
    <citation type="submission" date="2017-10" db="EMBL/GenBank/DDBJ databases">
        <title>Rapid genome shrinkage in a self-fertile nematode reveals novel sperm competition proteins.</title>
        <authorList>
            <person name="Yin D."/>
            <person name="Schwarz E.M."/>
            <person name="Thomas C.G."/>
            <person name="Felde R.L."/>
            <person name="Korf I.F."/>
            <person name="Cutter A.D."/>
            <person name="Schartner C.M."/>
            <person name="Ralston E.J."/>
            <person name="Meyer B.J."/>
            <person name="Haag E.S."/>
        </authorList>
    </citation>
    <scope>NUCLEOTIDE SEQUENCE [LARGE SCALE GENOMIC DNA]</scope>
    <source>
        <strain evidence="3">JU1422</strain>
    </source>
</reference>
<gene>
    <name evidence="2" type="primary">Cnig_chr_V.g17959</name>
    <name evidence="2" type="ORF">B9Z55_017959</name>
</gene>
<organism evidence="2 3">
    <name type="scientific">Caenorhabditis nigoni</name>
    <dbReference type="NCBI Taxonomy" id="1611254"/>
    <lineage>
        <taxon>Eukaryota</taxon>
        <taxon>Metazoa</taxon>
        <taxon>Ecdysozoa</taxon>
        <taxon>Nematoda</taxon>
        <taxon>Chromadorea</taxon>
        <taxon>Rhabditida</taxon>
        <taxon>Rhabditina</taxon>
        <taxon>Rhabditomorpha</taxon>
        <taxon>Rhabditoidea</taxon>
        <taxon>Rhabditidae</taxon>
        <taxon>Peloderinae</taxon>
        <taxon>Caenorhabditis</taxon>
    </lineage>
</organism>
<proteinExistence type="predicted"/>
<evidence type="ECO:0000313" key="3">
    <source>
        <dbReference type="Proteomes" id="UP000230233"/>
    </source>
</evidence>
<sequence>MINSGIFRRHESTGCSRREEEDTWNMQISEESQNSDSTIKCVQKSSTQRLLLQSMSSYRTPNFRKFEKLRILCFGTGPESILWF</sequence>
<protein>
    <submittedName>
        <fullName evidence="2">Uncharacterized protein</fullName>
    </submittedName>
</protein>
<accession>A0A2G5TBY7</accession>
<feature type="region of interest" description="Disordered" evidence="1">
    <location>
        <begin position="1"/>
        <end position="32"/>
    </location>
</feature>
<dbReference type="AlphaFoldDB" id="A0A2G5TBY7"/>
<feature type="compositionally biased region" description="Basic and acidic residues" evidence="1">
    <location>
        <begin position="8"/>
        <end position="20"/>
    </location>
</feature>
<name>A0A2G5TBY7_9PELO</name>
<evidence type="ECO:0000256" key="1">
    <source>
        <dbReference type="SAM" id="MobiDB-lite"/>
    </source>
</evidence>
<dbReference type="Proteomes" id="UP000230233">
    <property type="component" value="Chromosome V"/>
</dbReference>